<dbReference type="AlphaFoldDB" id="A0A9P7TR46"/>
<evidence type="ECO:0000313" key="2">
    <source>
        <dbReference type="EMBL" id="KAG6110162.1"/>
    </source>
</evidence>
<reference evidence="2 3" key="1">
    <citation type="journal article" date="2020" name="bioRxiv">
        <title>Whole genome comparisons of ergot fungi reveals the divergence and evolution of species within the genus Claviceps are the result of varying mechanisms driving genome evolution and host range expansion.</title>
        <authorList>
            <person name="Wyka S.A."/>
            <person name="Mondo S.J."/>
            <person name="Liu M."/>
            <person name="Dettman J."/>
            <person name="Nalam V."/>
            <person name="Broders K.D."/>
        </authorList>
    </citation>
    <scope>NUCLEOTIDE SEQUENCE [LARGE SCALE GENOMIC DNA]</scope>
    <source>
        <strain evidence="2 3">LM576</strain>
    </source>
</reference>
<dbReference type="Proteomes" id="UP000732380">
    <property type="component" value="Unassembled WGS sequence"/>
</dbReference>
<evidence type="ECO:0000256" key="1">
    <source>
        <dbReference type="SAM" id="MobiDB-lite"/>
    </source>
</evidence>
<sequence length="102" mass="12081">MADRIKTLEETSRQAEERSRQDKEALRQKDAEIERLRRENEQLKQGKWLEQVGCRFRSSSAQLTVGFFGIIWESQYLKALDPSLPTINHDRPWEAHRKDAQI</sequence>
<organism evidence="2 3">
    <name type="scientific">Claviceps humidiphila</name>
    <dbReference type="NCBI Taxonomy" id="1294629"/>
    <lineage>
        <taxon>Eukaryota</taxon>
        <taxon>Fungi</taxon>
        <taxon>Dikarya</taxon>
        <taxon>Ascomycota</taxon>
        <taxon>Pezizomycotina</taxon>
        <taxon>Sordariomycetes</taxon>
        <taxon>Hypocreomycetidae</taxon>
        <taxon>Hypocreales</taxon>
        <taxon>Clavicipitaceae</taxon>
        <taxon>Claviceps</taxon>
    </lineage>
</organism>
<protein>
    <submittedName>
        <fullName evidence="2">Uncharacterized protein</fullName>
    </submittedName>
</protein>
<name>A0A9P7TR46_9HYPO</name>
<comment type="caution">
    <text evidence="2">The sequence shown here is derived from an EMBL/GenBank/DDBJ whole genome shotgun (WGS) entry which is preliminary data.</text>
</comment>
<evidence type="ECO:0000313" key="3">
    <source>
        <dbReference type="Proteomes" id="UP000732380"/>
    </source>
</evidence>
<accession>A0A9P7TR46</accession>
<dbReference type="EMBL" id="SRQM01000448">
    <property type="protein sequence ID" value="KAG6110162.1"/>
    <property type="molecule type" value="Genomic_DNA"/>
</dbReference>
<proteinExistence type="predicted"/>
<keyword evidence="3" id="KW-1185">Reference proteome</keyword>
<feature type="region of interest" description="Disordered" evidence="1">
    <location>
        <begin position="1"/>
        <end position="27"/>
    </location>
</feature>
<gene>
    <name evidence="2" type="ORF">E4U13_005489</name>
</gene>